<name>A0A1G6C0W3_EUBOX</name>
<protein>
    <submittedName>
        <fullName evidence="2">Uncharacterized protein</fullName>
    </submittedName>
</protein>
<keyword evidence="1" id="KW-1133">Transmembrane helix</keyword>
<keyword evidence="3" id="KW-1185">Reference proteome</keyword>
<reference evidence="2 3" key="1">
    <citation type="submission" date="2016-10" db="EMBL/GenBank/DDBJ databases">
        <authorList>
            <person name="de Groot N.N."/>
        </authorList>
    </citation>
    <scope>NUCLEOTIDE SEQUENCE [LARGE SCALE GENOMIC DNA]</scope>
    <source>
        <strain evidence="2 3">DSM 3217</strain>
    </source>
</reference>
<proteinExistence type="predicted"/>
<sequence>MAITIVSIYLLALAIVLVAICFIGGKKNNLQDMHEEDQD</sequence>
<evidence type="ECO:0000313" key="2">
    <source>
        <dbReference type="EMBL" id="SDB26488.1"/>
    </source>
</evidence>
<accession>A0A1G6C0W3</accession>
<dbReference type="AlphaFoldDB" id="A0A1G6C0W3"/>
<evidence type="ECO:0000313" key="3">
    <source>
        <dbReference type="Proteomes" id="UP000199228"/>
    </source>
</evidence>
<feature type="transmembrane region" description="Helical" evidence="1">
    <location>
        <begin position="6"/>
        <end position="25"/>
    </location>
</feature>
<organism evidence="2 3">
    <name type="scientific">Eubacterium oxidoreducens</name>
    <dbReference type="NCBI Taxonomy" id="1732"/>
    <lineage>
        <taxon>Bacteria</taxon>
        <taxon>Bacillati</taxon>
        <taxon>Bacillota</taxon>
        <taxon>Clostridia</taxon>
        <taxon>Eubacteriales</taxon>
        <taxon>Eubacteriaceae</taxon>
        <taxon>Eubacterium</taxon>
    </lineage>
</organism>
<evidence type="ECO:0000256" key="1">
    <source>
        <dbReference type="SAM" id="Phobius"/>
    </source>
</evidence>
<gene>
    <name evidence="2" type="ORF">SAMN02910417_01951</name>
</gene>
<dbReference type="EMBL" id="FMXR01000014">
    <property type="protein sequence ID" value="SDB26488.1"/>
    <property type="molecule type" value="Genomic_DNA"/>
</dbReference>
<keyword evidence="1" id="KW-0812">Transmembrane</keyword>
<dbReference type="Proteomes" id="UP000199228">
    <property type="component" value="Unassembled WGS sequence"/>
</dbReference>
<keyword evidence="1" id="KW-0472">Membrane</keyword>